<gene>
    <name evidence="1" type="ORF">FYC77_02685</name>
</gene>
<evidence type="ECO:0000313" key="1">
    <source>
        <dbReference type="EMBL" id="TYT63499.1"/>
    </source>
</evidence>
<dbReference type="Proteomes" id="UP000324104">
    <property type="component" value="Unassembled WGS sequence"/>
</dbReference>
<proteinExistence type="predicted"/>
<comment type="caution">
    <text evidence="1">The sequence shown here is derived from an EMBL/GenBank/DDBJ whole genome shotgun (WGS) entry which is preliminary data.</text>
</comment>
<dbReference type="AlphaFoldDB" id="A0A5D5ANU6"/>
<protein>
    <submittedName>
        <fullName evidence="1">Uncharacterized protein</fullName>
    </submittedName>
</protein>
<reference evidence="1 2" key="1">
    <citation type="submission" date="2019-08" db="EMBL/GenBank/DDBJ databases">
        <title>Archaea genome.</title>
        <authorList>
            <person name="Kajale S."/>
            <person name="Shouche Y."/>
            <person name="Deshpande N."/>
            <person name="Sharma A."/>
        </authorList>
    </citation>
    <scope>NUCLEOTIDE SEQUENCE [LARGE SCALE GENOMIC DNA]</scope>
    <source>
        <strain evidence="1 2">ESP3B_9</strain>
    </source>
</reference>
<name>A0A5D5ANU6_9EURY</name>
<dbReference type="InterPro" id="IPR006311">
    <property type="entry name" value="TAT_signal"/>
</dbReference>
<evidence type="ECO:0000313" key="2">
    <source>
        <dbReference type="Proteomes" id="UP000324104"/>
    </source>
</evidence>
<dbReference type="EMBL" id="VTAW01000002">
    <property type="protein sequence ID" value="TYT63499.1"/>
    <property type="molecule type" value="Genomic_DNA"/>
</dbReference>
<accession>A0A5D5ANU6</accession>
<dbReference type="PROSITE" id="PS51318">
    <property type="entry name" value="TAT"/>
    <property type="match status" value="1"/>
</dbReference>
<dbReference type="RefSeq" id="WP_149079966.1">
    <property type="nucleotide sequence ID" value="NZ_VTAW01000002.1"/>
</dbReference>
<organism evidence="1 2">
    <name type="scientific">Natrialba swarupiae</name>
    <dbReference type="NCBI Taxonomy" id="2448032"/>
    <lineage>
        <taxon>Archaea</taxon>
        <taxon>Methanobacteriati</taxon>
        <taxon>Methanobacteriota</taxon>
        <taxon>Stenosarchaea group</taxon>
        <taxon>Halobacteria</taxon>
        <taxon>Halobacteriales</taxon>
        <taxon>Natrialbaceae</taxon>
        <taxon>Natrialba</taxon>
    </lineage>
</organism>
<sequence>MPSTQLSSRRAFLASSAIGLGAVLAGCVEPGGALTMTPVETDEEIGAEATLSIESDRDSETTALLEAAHTDGEATVDGERPPFRPDRPLEFRGAVFEASLAVVDERTETGYVVTATVGSEDVGDPEIAFEDLPAVDRSALEALPERVDAHQGGDDPETGAVFEYDRDVDLEASALVPDSDYQVIEVDGESVEVESRETETAVHTYRYELEEQASSVAEYGTQLRRRTVVLDSLTDDERELVEEAIEDGRAVVDRDDEAFVSVGERLLEEEPIYEDEYTGEWLVEYEGALYWTELDALRTQELVEQLDDG</sequence>
<keyword evidence="2" id="KW-1185">Reference proteome</keyword>